<dbReference type="Gene3D" id="3.40.50.720">
    <property type="entry name" value="NAD(P)-binding Rossmann-like Domain"/>
    <property type="match status" value="1"/>
</dbReference>
<name>A0ABM5TWC4_9ACTN</name>
<gene>
    <name evidence="2" type="ORF">ABB07_36595</name>
</gene>
<evidence type="ECO:0000259" key="1">
    <source>
        <dbReference type="Pfam" id="PF01408"/>
    </source>
</evidence>
<dbReference type="RefSeq" id="WP_244189650.1">
    <property type="nucleotide sequence ID" value="NZ_CP011497.1"/>
</dbReference>
<dbReference type="Proteomes" id="UP000035366">
    <property type="component" value="Chromosome"/>
</dbReference>
<sequence>MSVADVDEQRAARAAAVPGARATGDGQALIADPDFDAVVIASHDTTHADLAVAALRVMDDIRRLCGAAFPRAL</sequence>
<evidence type="ECO:0000313" key="2">
    <source>
        <dbReference type="EMBL" id="AKJ15387.1"/>
    </source>
</evidence>
<dbReference type="InterPro" id="IPR036291">
    <property type="entry name" value="NAD(P)-bd_dom_sf"/>
</dbReference>
<organism evidence="2 3">
    <name type="scientific">Streptomyces incarnatus</name>
    <dbReference type="NCBI Taxonomy" id="665007"/>
    <lineage>
        <taxon>Bacteria</taxon>
        <taxon>Bacillati</taxon>
        <taxon>Actinomycetota</taxon>
        <taxon>Actinomycetes</taxon>
        <taxon>Kitasatosporales</taxon>
        <taxon>Streptomycetaceae</taxon>
        <taxon>Streptomyces</taxon>
    </lineage>
</organism>
<dbReference type="SUPFAM" id="SSF51735">
    <property type="entry name" value="NAD(P)-binding Rossmann-fold domains"/>
    <property type="match status" value="1"/>
</dbReference>
<proteinExistence type="predicted"/>
<evidence type="ECO:0000313" key="3">
    <source>
        <dbReference type="Proteomes" id="UP000035366"/>
    </source>
</evidence>
<protein>
    <recommendedName>
        <fullName evidence="1">Gfo/Idh/MocA-like oxidoreductase N-terminal domain-containing protein</fullName>
    </recommendedName>
</protein>
<keyword evidence="3" id="KW-1185">Reference proteome</keyword>
<dbReference type="InterPro" id="IPR000683">
    <property type="entry name" value="Gfo/Idh/MocA-like_OxRdtase_N"/>
</dbReference>
<feature type="domain" description="Gfo/Idh/MocA-like oxidoreductase N-terminal" evidence="1">
    <location>
        <begin position="3"/>
        <end position="56"/>
    </location>
</feature>
<reference evidence="2 3" key="1">
    <citation type="journal article" date="2015" name="ISME J.">
        <title>Draft Genome Sequence of Streptomyces incarnatus NRRL8089, which Produces the Nucleoside Antibiotic Sinefungin.</title>
        <authorList>
            <person name="Oshima K."/>
            <person name="Hattori M."/>
            <person name="Shimizu H."/>
            <person name="Fukuda K."/>
            <person name="Nemoto M."/>
            <person name="Inagaki K."/>
            <person name="Tamura T."/>
        </authorList>
    </citation>
    <scope>NUCLEOTIDE SEQUENCE [LARGE SCALE GENOMIC DNA]</scope>
    <source>
        <strain evidence="2 3">NRRL 8089</strain>
    </source>
</reference>
<dbReference type="EMBL" id="CP011497">
    <property type="protein sequence ID" value="AKJ15387.1"/>
    <property type="molecule type" value="Genomic_DNA"/>
</dbReference>
<accession>A0ABM5TWC4</accession>
<dbReference type="Pfam" id="PF01408">
    <property type="entry name" value="GFO_IDH_MocA"/>
    <property type="match status" value="1"/>
</dbReference>